<feature type="domain" description="GST N-terminal" evidence="2">
    <location>
        <begin position="5"/>
        <end position="84"/>
    </location>
</feature>
<reference evidence="3 4" key="1">
    <citation type="journal article" date="2013" name="Nat. Genet.">
        <title>The high-quality draft genome of peach (Prunus persica) identifies unique patterns of genetic diversity, domestication and genome evolution.</title>
        <authorList>
            <consortium name="International Peach Genome Initiative"/>
            <person name="Verde I."/>
            <person name="Abbott A.G."/>
            <person name="Scalabrin S."/>
            <person name="Jung S."/>
            <person name="Shu S."/>
            <person name="Marroni F."/>
            <person name="Zhebentyayeva T."/>
            <person name="Dettori M.T."/>
            <person name="Grimwood J."/>
            <person name="Cattonaro F."/>
            <person name="Zuccolo A."/>
            <person name="Rossini L."/>
            <person name="Jenkins J."/>
            <person name="Vendramin E."/>
            <person name="Meisel L.A."/>
            <person name="Decroocq V."/>
            <person name="Sosinski B."/>
            <person name="Prochnik S."/>
            <person name="Mitros T."/>
            <person name="Policriti A."/>
            <person name="Cipriani G."/>
            <person name="Dondini L."/>
            <person name="Ficklin S."/>
            <person name="Goodstein D.M."/>
            <person name="Xuan P."/>
            <person name="Del Fabbro C."/>
            <person name="Aramini V."/>
            <person name="Copetti D."/>
            <person name="Gonzalez S."/>
            <person name="Horner D.S."/>
            <person name="Falchi R."/>
            <person name="Lucas S."/>
            <person name="Mica E."/>
            <person name="Maldonado J."/>
            <person name="Lazzari B."/>
            <person name="Bielenberg D."/>
            <person name="Pirona R."/>
            <person name="Miculan M."/>
            <person name="Barakat A."/>
            <person name="Testolin R."/>
            <person name="Stella A."/>
            <person name="Tartarini S."/>
            <person name="Tonutti P."/>
            <person name="Arus P."/>
            <person name="Orellana A."/>
            <person name="Wells C."/>
            <person name="Main D."/>
            <person name="Vizzotto G."/>
            <person name="Silva H."/>
            <person name="Salamini F."/>
            <person name="Schmutz J."/>
            <person name="Morgante M."/>
            <person name="Rokhsar D.S."/>
        </authorList>
    </citation>
    <scope>NUCLEOTIDE SEQUENCE [LARGE SCALE GENOMIC DNA]</scope>
    <source>
        <strain evidence="4">cv. Nemared</strain>
    </source>
</reference>
<dbReference type="PANTHER" id="PTHR11260">
    <property type="entry name" value="GLUTATHIONE S-TRANSFERASE, GST, SUPERFAMILY, GST DOMAIN CONTAINING"/>
    <property type="match status" value="1"/>
</dbReference>
<dbReference type="Proteomes" id="UP000006882">
    <property type="component" value="Chromosome G5"/>
</dbReference>
<dbReference type="GO" id="GO:0004364">
    <property type="term" value="F:glutathione transferase activity"/>
    <property type="evidence" value="ECO:0000318"/>
    <property type="project" value="GO_Central"/>
</dbReference>
<dbReference type="CDD" id="cd03185">
    <property type="entry name" value="GST_C_Tau"/>
    <property type="match status" value="1"/>
</dbReference>
<evidence type="ECO:0000313" key="3">
    <source>
        <dbReference type="EMBL" id="ONI08671.1"/>
    </source>
</evidence>
<dbReference type="InterPro" id="IPR036282">
    <property type="entry name" value="Glutathione-S-Trfase_C_sf"/>
</dbReference>
<dbReference type="InterPro" id="IPR045074">
    <property type="entry name" value="GST_C_Tau"/>
</dbReference>
<dbReference type="Gene3D" id="3.40.30.10">
    <property type="entry name" value="Glutaredoxin"/>
    <property type="match status" value="1"/>
</dbReference>
<comment type="subcellular location">
    <subcellularLocation>
        <location evidence="1">Cytoplasm</location>
        <location evidence="1">Cytosol</location>
    </subcellularLocation>
</comment>
<dbReference type="EC" id="2.5.1.18" evidence="1"/>
<dbReference type="InterPro" id="IPR045073">
    <property type="entry name" value="Omega/Tau-like"/>
</dbReference>
<dbReference type="InterPro" id="IPR036249">
    <property type="entry name" value="Thioredoxin-like_sf"/>
</dbReference>
<name>A0A251PAS7_PRUPE</name>
<protein>
    <recommendedName>
        <fullName evidence="1">Glutathione S-transferase</fullName>
        <ecNumber evidence="1">2.5.1.18</ecNumber>
    </recommendedName>
</protein>
<dbReference type="PANTHER" id="PTHR11260:SF784">
    <property type="entry name" value="GLUTATHIONE S-TRANSFERASE"/>
    <property type="match status" value="1"/>
</dbReference>
<accession>A0A251PAS7</accession>
<comment type="similarity">
    <text evidence="1">Belongs to the GST superfamily.</text>
</comment>
<evidence type="ECO:0000259" key="2">
    <source>
        <dbReference type="PROSITE" id="PS50404"/>
    </source>
</evidence>
<comment type="catalytic activity">
    <reaction evidence="1">
        <text>RX + glutathione = an S-substituted glutathione + a halide anion + H(+)</text>
        <dbReference type="Rhea" id="RHEA:16437"/>
        <dbReference type="ChEBI" id="CHEBI:15378"/>
        <dbReference type="ChEBI" id="CHEBI:16042"/>
        <dbReference type="ChEBI" id="CHEBI:17792"/>
        <dbReference type="ChEBI" id="CHEBI:57925"/>
        <dbReference type="ChEBI" id="CHEBI:90779"/>
        <dbReference type="EC" id="2.5.1.18"/>
    </reaction>
</comment>
<dbReference type="Gramene" id="ONI08671">
    <property type="protein sequence ID" value="ONI08671"/>
    <property type="gene ID" value="PRUPE_5G192800"/>
</dbReference>
<dbReference type="PROSITE" id="PS50404">
    <property type="entry name" value="GST_NTER"/>
    <property type="match status" value="1"/>
</dbReference>
<sequence length="249" mass="27854">MAEGSKVILHGSWLSLYTKRVELALKTKGISFEFVEEDLNNKSPLLLKYNPVHKKVPVLVHNGNLLLSHSSFLSTLMRHGKLVLDFCLRILTKGPEFASGLALSTNRFLSFVKQINDIFSAKIFVFESLSLACTSDGEVQEKAIKELLEKLKTFEEGMKEFFPDGIASIESRKNLGLLDIVLCSVFGPHKVQEEVLGIKIIDPEKTPLIFSWVTALTELPLVKELTPPHEKLLAFLQFFRNNALKSGAA</sequence>
<keyword evidence="1" id="KW-0963">Cytoplasm</keyword>
<dbReference type="SUPFAM" id="SSF52833">
    <property type="entry name" value="Thioredoxin-like"/>
    <property type="match status" value="1"/>
</dbReference>
<keyword evidence="1" id="KW-0808">Transferase</keyword>
<dbReference type="Pfam" id="PF02798">
    <property type="entry name" value="GST_N"/>
    <property type="match status" value="1"/>
</dbReference>
<dbReference type="InterPro" id="IPR004045">
    <property type="entry name" value="Glutathione_S-Trfase_N"/>
</dbReference>
<dbReference type="EMBL" id="CM007655">
    <property type="protein sequence ID" value="ONI08671.1"/>
    <property type="molecule type" value="Genomic_DNA"/>
</dbReference>
<dbReference type="GO" id="GO:0006749">
    <property type="term" value="P:glutathione metabolic process"/>
    <property type="evidence" value="ECO:0000318"/>
    <property type="project" value="GO_Central"/>
</dbReference>
<comment type="function">
    <text evidence="1">Is involved in the conjugation of reduced glutathione to a wide number of exogenous and endogenous hydrophobic electrophiles.</text>
</comment>
<gene>
    <name evidence="3" type="ORF">PRUPE_5G192800</name>
</gene>
<dbReference type="Gene3D" id="1.20.1050.10">
    <property type="match status" value="1"/>
</dbReference>
<dbReference type="SUPFAM" id="SSF47616">
    <property type="entry name" value="GST C-terminal domain-like"/>
    <property type="match status" value="1"/>
</dbReference>
<evidence type="ECO:0000313" key="4">
    <source>
        <dbReference type="Proteomes" id="UP000006882"/>
    </source>
</evidence>
<dbReference type="GO" id="GO:0005829">
    <property type="term" value="C:cytosol"/>
    <property type="evidence" value="ECO:0007669"/>
    <property type="project" value="UniProtKB-SubCell"/>
</dbReference>
<proteinExistence type="inferred from homology"/>
<dbReference type="AlphaFoldDB" id="A0A251PAS7"/>
<dbReference type="GO" id="GO:0005737">
    <property type="term" value="C:cytoplasm"/>
    <property type="evidence" value="ECO:0000318"/>
    <property type="project" value="GO_Central"/>
</dbReference>
<keyword evidence="4" id="KW-1185">Reference proteome</keyword>
<organism evidence="3 4">
    <name type="scientific">Prunus persica</name>
    <name type="common">Peach</name>
    <name type="synonym">Amygdalus persica</name>
    <dbReference type="NCBI Taxonomy" id="3760"/>
    <lineage>
        <taxon>Eukaryota</taxon>
        <taxon>Viridiplantae</taxon>
        <taxon>Streptophyta</taxon>
        <taxon>Embryophyta</taxon>
        <taxon>Tracheophyta</taxon>
        <taxon>Spermatophyta</taxon>
        <taxon>Magnoliopsida</taxon>
        <taxon>eudicotyledons</taxon>
        <taxon>Gunneridae</taxon>
        <taxon>Pentapetalae</taxon>
        <taxon>rosids</taxon>
        <taxon>fabids</taxon>
        <taxon>Rosales</taxon>
        <taxon>Rosaceae</taxon>
        <taxon>Amygdaloideae</taxon>
        <taxon>Amygdaleae</taxon>
        <taxon>Prunus</taxon>
    </lineage>
</organism>
<evidence type="ECO:0000256" key="1">
    <source>
        <dbReference type="RuleBase" id="RU369102"/>
    </source>
</evidence>